<name>A0ABN1RS92_9ACTN</name>
<dbReference type="InterPro" id="IPR024344">
    <property type="entry name" value="MDMPI_metal-binding"/>
</dbReference>
<dbReference type="GO" id="GO:0016853">
    <property type="term" value="F:isomerase activity"/>
    <property type="evidence" value="ECO:0007669"/>
    <property type="project" value="UniProtKB-KW"/>
</dbReference>
<dbReference type="InterPro" id="IPR017517">
    <property type="entry name" value="Maleyloyr_isom"/>
</dbReference>
<comment type="caution">
    <text evidence="2">The sequence shown here is derived from an EMBL/GenBank/DDBJ whole genome shotgun (WGS) entry which is preliminary data.</text>
</comment>
<organism evidence="2 3">
    <name type="scientific">Actinocorallia libanotica</name>
    <dbReference type="NCBI Taxonomy" id="46162"/>
    <lineage>
        <taxon>Bacteria</taxon>
        <taxon>Bacillati</taxon>
        <taxon>Actinomycetota</taxon>
        <taxon>Actinomycetes</taxon>
        <taxon>Streptosporangiales</taxon>
        <taxon>Thermomonosporaceae</taxon>
        <taxon>Actinocorallia</taxon>
    </lineage>
</organism>
<dbReference type="RefSeq" id="WP_344244094.1">
    <property type="nucleotide sequence ID" value="NZ_BAAAHH010000028.1"/>
</dbReference>
<dbReference type="Gene3D" id="1.20.120.450">
    <property type="entry name" value="dinb family like domain"/>
    <property type="match status" value="1"/>
</dbReference>
<evidence type="ECO:0000313" key="2">
    <source>
        <dbReference type="EMBL" id="GAA0962689.1"/>
    </source>
</evidence>
<evidence type="ECO:0000313" key="3">
    <source>
        <dbReference type="Proteomes" id="UP001500665"/>
    </source>
</evidence>
<reference evidence="2 3" key="1">
    <citation type="journal article" date="2019" name="Int. J. Syst. Evol. Microbiol.">
        <title>The Global Catalogue of Microorganisms (GCM) 10K type strain sequencing project: providing services to taxonomists for standard genome sequencing and annotation.</title>
        <authorList>
            <consortium name="The Broad Institute Genomics Platform"/>
            <consortium name="The Broad Institute Genome Sequencing Center for Infectious Disease"/>
            <person name="Wu L."/>
            <person name="Ma J."/>
        </authorList>
    </citation>
    <scope>NUCLEOTIDE SEQUENCE [LARGE SCALE GENOMIC DNA]</scope>
    <source>
        <strain evidence="2 3">JCM 10696</strain>
    </source>
</reference>
<keyword evidence="2" id="KW-0413">Isomerase</keyword>
<feature type="domain" description="Mycothiol-dependent maleylpyruvate isomerase metal-binding" evidence="1">
    <location>
        <begin position="14"/>
        <end position="148"/>
    </location>
</feature>
<dbReference type="SUPFAM" id="SSF109854">
    <property type="entry name" value="DinB/YfiT-like putative metalloenzymes"/>
    <property type="match status" value="1"/>
</dbReference>
<sequence>MRSAFEENTAAFEQTVRAVIGLAEEFTEAEWDLPTDCPGWTVKDMVSHLVGAEELFLGDPLPAHDLPDLPHVQNELGRMVELGVDVRRPLQGARVLDQLKVVLERRLAMLAEVDPAAEAPQPDGRPGDYTRLMMFRAFDCWIHEQDIRRATGRPGGLDAPAGAATWTVMRPGLPFVVARRAGARPGQSVVFEITGAREHTAGVVVDEAGRGVSADPPAEPTVRIGLDWEAYVLLAAGRRGPDEVKVVVEGDRELAGRILANMAVTP</sequence>
<keyword evidence="3" id="KW-1185">Reference proteome</keyword>
<accession>A0ABN1RS92</accession>
<dbReference type="Proteomes" id="UP001500665">
    <property type="component" value="Unassembled WGS sequence"/>
</dbReference>
<gene>
    <name evidence="2" type="ORF">GCM10009550_57090</name>
</gene>
<dbReference type="Pfam" id="PF11716">
    <property type="entry name" value="MDMPI_N"/>
    <property type="match status" value="1"/>
</dbReference>
<dbReference type="EMBL" id="BAAAHH010000028">
    <property type="protein sequence ID" value="GAA0962689.1"/>
    <property type="molecule type" value="Genomic_DNA"/>
</dbReference>
<evidence type="ECO:0000259" key="1">
    <source>
        <dbReference type="Pfam" id="PF11716"/>
    </source>
</evidence>
<protein>
    <submittedName>
        <fullName evidence="2">Maleylpyruvate isomerase family mycothiol-dependent enzyme</fullName>
    </submittedName>
</protein>
<dbReference type="NCBIfam" id="TIGR03083">
    <property type="entry name" value="maleylpyruvate isomerase family mycothiol-dependent enzyme"/>
    <property type="match status" value="1"/>
</dbReference>
<proteinExistence type="predicted"/>
<dbReference type="InterPro" id="IPR034660">
    <property type="entry name" value="DinB/YfiT-like"/>
</dbReference>